<dbReference type="eggNOG" id="COG3706">
    <property type="taxonomic scope" value="Bacteria"/>
</dbReference>
<dbReference type="PANTHER" id="PTHR45138:SF9">
    <property type="entry name" value="DIGUANYLATE CYCLASE DGCM-RELATED"/>
    <property type="match status" value="1"/>
</dbReference>
<dbReference type="GO" id="GO:0052621">
    <property type="term" value="F:diguanylate cyclase activity"/>
    <property type="evidence" value="ECO:0007669"/>
    <property type="project" value="UniProtKB-EC"/>
</dbReference>
<protein>
    <recommendedName>
        <fullName evidence="1">diguanylate cyclase</fullName>
        <ecNumber evidence="1">2.7.7.65</ecNumber>
    </recommendedName>
</protein>
<organism evidence="4 5">
    <name type="scientific">Rubrivivax gelatinosus (strain NBRC 100245 / IL144)</name>
    <dbReference type="NCBI Taxonomy" id="983917"/>
    <lineage>
        <taxon>Bacteria</taxon>
        <taxon>Pseudomonadati</taxon>
        <taxon>Pseudomonadota</taxon>
        <taxon>Betaproteobacteria</taxon>
        <taxon>Burkholderiales</taxon>
        <taxon>Sphaerotilaceae</taxon>
        <taxon>Rubrivivax</taxon>
    </lineage>
</organism>
<dbReference type="RefSeq" id="WP_014426760.1">
    <property type="nucleotide sequence ID" value="NC_017075.1"/>
</dbReference>
<dbReference type="InterPro" id="IPR000160">
    <property type="entry name" value="GGDEF_dom"/>
</dbReference>
<dbReference type="InterPro" id="IPR003018">
    <property type="entry name" value="GAF"/>
</dbReference>
<dbReference type="STRING" id="983917.RGE_05390"/>
<dbReference type="FunFam" id="3.30.70.270:FF:000001">
    <property type="entry name" value="Diguanylate cyclase domain protein"/>
    <property type="match status" value="1"/>
</dbReference>
<dbReference type="PANTHER" id="PTHR45138">
    <property type="entry name" value="REGULATORY COMPONENTS OF SENSORY TRANSDUCTION SYSTEM"/>
    <property type="match status" value="1"/>
</dbReference>
<dbReference type="AlphaFoldDB" id="I0HLJ7"/>
<dbReference type="KEGG" id="rge:RGE_05390"/>
<dbReference type="GO" id="GO:0005886">
    <property type="term" value="C:plasma membrane"/>
    <property type="evidence" value="ECO:0007669"/>
    <property type="project" value="TreeGrafter"/>
</dbReference>
<dbReference type="SUPFAM" id="SSF55781">
    <property type="entry name" value="GAF domain-like"/>
    <property type="match status" value="1"/>
</dbReference>
<gene>
    <name evidence="4" type="ordered locus">RGE_05390</name>
</gene>
<dbReference type="SMART" id="SM00065">
    <property type="entry name" value="GAF"/>
    <property type="match status" value="1"/>
</dbReference>
<dbReference type="InterPro" id="IPR043128">
    <property type="entry name" value="Rev_trsase/Diguanyl_cyclase"/>
</dbReference>
<evidence type="ECO:0000313" key="5">
    <source>
        <dbReference type="Proteomes" id="UP000007883"/>
    </source>
</evidence>
<evidence type="ECO:0000256" key="1">
    <source>
        <dbReference type="ARBA" id="ARBA00012528"/>
    </source>
</evidence>
<dbReference type="InterPro" id="IPR029787">
    <property type="entry name" value="Nucleotide_cyclase"/>
</dbReference>
<dbReference type="NCBIfam" id="TIGR00254">
    <property type="entry name" value="GGDEF"/>
    <property type="match status" value="1"/>
</dbReference>
<dbReference type="Pfam" id="PF00990">
    <property type="entry name" value="GGDEF"/>
    <property type="match status" value="1"/>
</dbReference>
<accession>I0HLJ7</accession>
<dbReference type="HOGENOM" id="CLU_675949_0_0_4"/>
<proteinExistence type="predicted"/>
<dbReference type="GO" id="GO:1902201">
    <property type="term" value="P:negative regulation of bacterial-type flagellum-dependent cell motility"/>
    <property type="evidence" value="ECO:0007669"/>
    <property type="project" value="TreeGrafter"/>
</dbReference>
<evidence type="ECO:0000313" key="4">
    <source>
        <dbReference type="EMBL" id="BAL93884.1"/>
    </source>
</evidence>
<dbReference type="Proteomes" id="UP000007883">
    <property type="component" value="Chromosome"/>
</dbReference>
<keyword evidence="5" id="KW-1185">Reference proteome</keyword>
<dbReference type="InterPro" id="IPR029016">
    <property type="entry name" value="GAF-like_dom_sf"/>
</dbReference>
<dbReference type="eggNOG" id="COG2203">
    <property type="taxonomic scope" value="Bacteria"/>
</dbReference>
<feature type="domain" description="GGDEF" evidence="3">
    <location>
        <begin position="264"/>
        <end position="403"/>
    </location>
</feature>
<dbReference type="EC" id="2.7.7.65" evidence="1"/>
<sequence>MDSGDRNRVRLGGDDDDTLARAARLLQQHGFVVERGDGAALAAETGRRRAAEAAFRLNEERLDALLALSERHHASVEELAQFAIDEGVRLTRSTIGYLHFVNDAQDGFLHYFWSRGSRETCAAVELMDYTVCTAGIWADALRLRRPVVHNDYPNEPTRRGLPEGHHPLSRHMSIPVLRDDKVVAICGVANKPAPYDAADLRQLRLLANRLWSIVESQRTTAALEAANAELSRVAGIDALTGVANRRALETFLERQWKIAAREGWPISLLMLDIDCFKAFNDTYGHQAGDAALKAVGAAASEVARRPNDLVARYGGEEFLVVLTRAQEDDAMAIACGLVERVRALGLVHGGSACAPVVTVSIGAASHVPQPDGPADWPALVAAADAALYAAKQGGRNRACAASSRAAA</sequence>
<dbReference type="PROSITE" id="PS50887">
    <property type="entry name" value="GGDEF"/>
    <property type="match status" value="1"/>
</dbReference>
<dbReference type="EMBL" id="AP012320">
    <property type="protein sequence ID" value="BAL93884.1"/>
    <property type="molecule type" value="Genomic_DNA"/>
</dbReference>
<dbReference type="SMART" id="SM00267">
    <property type="entry name" value="GGDEF"/>
    <property type="match status" value="1"/>
</dbReference>
<dbReference type="Gene3D" id="3.30.70.270">
    <property type="match status" value="1"/>
</dbReference>
<evidence type="ECO:0000259" key="3">
    <source>
        <dbReference type="PROSITE" id="PS50887"/>
    </source>
</evidence>
<dbReference type="GO" id="GO:0043709">
    <property type="term" value="P:cell adhesion involved in single-species biofilm formation"/>
    <property type="evidence" value="ECO:0007669"/>
    <property type="project" value="TreeGrafter"/>
</dbReference>
<dbReference type="CDD" id="cd01949">
    <property type="entry name" value="GGDEF"/>
    <property type="match status" value="1"/>
</dbReference>
<dbReference type="SUPFAM" id="SSF55073">
    <property type="entry name" value="Nucleotide cyclase"/>
    <property type="match status" value="1"/>
</dbReference>
<reference evidence="4 5" key="1">
    <citation type="journal article" date="2012" name="J. Bacteriol.">
        <title>Complete genome sequence of phototrophic betaproteobacterium Rubrivivax gelatinosus IL144.</title>
        <authorList>
            <person name="Nagashima S."/>
            <person name="Kamimura A."/>
            <person name="Shimizu T."/>
            <person name="Nakamura-isaki S."/>
            <person name="Aono E."/>
            <person name="Sakamoto K."/>
            <person name="Ichikawa N."/>
            <person name="Nakazawa H."/>
            <person name="Sekine M."/>
            <person name="Yamazaki S."/>
            <person name="Fujita N."/>
            <person name="Shimada K."/>
            <person name="Hanada S."/>
            <person name="Nagashima K.V.P."/>
        </authorList>
    </citation>
    <scope>NUCLEOTIDE SEQUENCE [LARGE SCALE GENOMIC DNA]</scope>
    <source>
        <strain evidence="5">NBRC 100245 / IL144</strain>
    </source>
</reference>
<dbReference type="InterPro" id="IPR050469">
    <property type="entry name" value="Diguanylate_Cyclase"/>
</dbReference>
<evidence type="ECO:0000256" key="2">
    <source>
        <dbReference type="ARBA" id="ARBA00034247"/>
    </source>
</evidence>
<comment type="catalytic activity">
    <reaction evidence="2">
        <text>2 GTP = 3',3'-c-di-GMP + 2 diphosphate</text>
        <dbReference type="Rhea" id="RHEA:24898"/>
        <dbReference type="ChEBI" id="CHEBI:33019"/>
        <dbReference type="ChEBI" id="CHEBI:37565"/>
        <dbReference type="ChEBI" id="CHEBI:58805"/>
        <dbReference type="EC" id="2.7.7.65"/>
    </reaction>
</comment>
<dbReference type="PATRIC" id="fig|983917.3.peg.530"/>
<name>I0HLJ7_RUBGI</name>
<dbReference type="Gene3D" id="3.30.450.40">
    <property type="match status" value="1"/>
</dbReference>
<dbReference type="Pfam" id="PF13185">
    <property type="entry name" value="GAF_2"/>
    <property type="match status" value="1"/>
</dbReference>